<dbReference type="InterPro" id="IPR001878">
    <property type="entry name" value="Znf_CCHC"/>
</dbReference>
<keyword evidence="1" id="KW-0479">Metal-binding</keyword>
<evidence type="ECO:0000259" key="3">
    <source>
        <dbReference type="PROSITE" id="PS50158"/>
    </source>
</evidence>
<accession>A0A6L2NC19</accession>
<dbReference type="CDD" id="cd00303">
    <property type="entry name" value="retropepsin_like"/>
    <property type="match status" value="1"/>
</dbReference>
<name>A0A6L2NC19_TANCI</name>
<dbReference type="AlphaFoldDB" id="A0A6L2NC19"/>
<keyword evidence="4" id="KW-0695">RNA-directed DNA polymerase</keyword>
<keyword evidence="4" id="KW-0548">Nucleotidyltransferase</keyword>
<dbReference type="Pfam" id="PF17921">
    <property type="entry name" value="Integrase_H2C2"/>
    <property type="match status" value="1"/>
</dbReference>
<dbReference type="PROSITE" id="PS50158">
    <property type="entry name" value="ZF_CCHC"/>
    <property type="match status" value="1"/>
</dbReference>
<evidence type="ECO:0000256" key="2">
    <source>
        <dbReference type="SAM" id="MobiDB-lite"/>
    </source>
</evidence>
<comment type="caution">
    <text evidence="4">The sequence shown here is derived from an EMBL/GenBank/DDBJ whole genome shotgun (WGS) entry which is preliminary data.</text>
</comment>
<evidence type="ECO:0000313" key="4">
    <source>
        <dbReference type="EMBL" id="GEU82632.1"/>
    </source>
</evidence>
<evidence type="ECO:0000256" key="1">
    <source>
        <dbReference type="PROSITE-ProRule" id="PRU00047"/>
    </source>
</evidence>
<dbReference type="GO" id="GO:0003964">
    <property type="term" value="F:RNA-directed DNA polymerase activity"/>
    <property type="evidence" value="ECO:0007669"/>
    <property type="project" value="UniProtKB-KW"/>
</dbReference>
<dbReference type="InterPro" id="IPR021109">
    <property type="entry name" value="Peptidase_aspartic_dom_sf"/>
</dbReference>
<dbReference type="InterPro" id="IPR041588">
    <property type="entry name" value="Integrase_H2C2"/>
</dbReference>
<dbReference type="EMBL" id="BKCJ010008517">
    <property type="protein sequence ID" value="GEU82632.1"/>
    <property type="molecule type" value="Genomic_DNA"/>
</dbReference>
<reference evidence="4" key="1">
    <citation type="journal article" date="2019" name="Sci. Rep.">
        <title>Draft genome of Tanacetum cinerariifolium, the natural source of mosquito coil.</title>
        <authorList>
            <person name="Yamashiro T."/>
            <person name="Shiraishi A."/>
            <person name="Satake H."/>
            <person name="Nakayama K."/>
        </authorList>
    </citation>
    <scope>NUCLEOTIDE SEQUENCE</scope>
</reference>
<dbReference type="PANTHER" id="PTHR46148:SF59">
    <property type="entry name" value="NUCLEOTIDYLTRANSFERASE, RIBONUCLEASE H"/>
    <property type="match status" value="1"/>
</dbReference>
<keyword evidence="1" id="KW-0862">Zinc</keyword>
<feature type="domain" description="CCHC-type" evidence="3">
    <location>
        <begin position="683"/>
        <end position="698"/>
    </location>
</feature>
<dbReference type="Pfam" id="PF08284">
    <property type="entry name" value="RVP_2"/>
    <property type="match status" value="1"/>
</dbReference>
<dbReference type="SMART" id="SM00343">
    <property type="entry name" value="ZnF_C2HC"/>
    <property type="match status" value="1"/>
</dbReference>
<feature type="region of interest" description="Disordered" evidence="2">
    <location>
        <begin position="617"/>
        <end position="637"/>
    </location>
</feature>
<keyword evidence="1" id="KW-0863">Zinc-finger</keyword>
<dbReference type="Gene3D" id="1.10.340.70">
    <property type="match status" value="1"/>
</dbReference>
<dbReference type="CDD" id="cd09272">
    <property type="entry name" value="RNase_HI_RT_Ty1"/>
    <property type="match status" value="1"/>
</dbReference>
<dbReference type="Pfam" id="PF24626">
    <property type="entry name" value="SH3_Tf2-1"/>
    <property type="match status" value="1"/>
</dbReference>
<organism evidence="4">
    <name type="scientific">Tanacetum cinerariifolium</name>
    <name type="common">Dalmatian daisy</name>
    <name type="synonym">Chrysanthemum cinerariifolium</name>
    <dbReference type="NCBI Taxonomy" id="118510"/>
    <lineage>
        <taxon>Eukaryota</taxon>
        <taxon>Viridiplantae</taxon>
        <taxon>Streptophyta</taxon>
        <taxon>Embryophyta</taxon>
        <taxon>Tracheophyta</taxon>
        <taxon>Spermatophyta</taxon>
        <taxon>Magnoliopsida</taxon>
        <taxon>eudicotyledons</taxon>
        <taxon>Gunneridae</taxon>
        <taxon>Pentapetalae</taxon>
        <taxon>asterids</taxon>
        <taxon>campanulids</taxon>
        <taxon>Asterales</taxon>
        <taxon>Asteraceae</taxon>
        <taxon>Asteroideae</taxon>
        <taxon>Anthemideae</taxon>
        <taxon>Anthemidinae</taxon>
        <taxon>Tanacetum</taxon>
    </lineage>
</organism>
<proteinExistence type="predicted"/>
<dbReference type="GO" id="GO:0008270">
    <property type="term" value="F:zinc ion binding"/>
    <property type="evidence" value="ECO:0007669"/>
    <property type="project" value="UniProtKB-KW"/>
</dbReference>
<keyword evidence="4" id="KW-0808">Transferase</keyword>
<dbReference type="GO" id="GO:0003676">
    <property type="term" value="F:nucleic acid binding"/>
    <property type="evidence" value="ECO:0007669"/>
    <property type="project" value="InterPro"/>
</dbReference>
<dbReference type="Gene3D" id="2.40.70.10">
    <property type="entry name" value="Acid Proteases"/>
    <property type="match status" value="1"/>
</dbReference>
<protein>
    <submittedName>
        <fullName evidence="4">Putative reverse transcriptase domain-containing protein</fullName>
    </submittedName>
</protein>
<sequence length="763" mass="86515">MNRATTLGENHPNLVLAIEGNTSQGNNRNRAQGRAFGLGVAEAPQDPNVVMGTFSLNDHFATVLFDYGVDYSFISTNFLPLINMKPSVISPGYEIEIASDVKVETNEIIQGCRLKLEGHTFIIGLIPFGYGSFDMIIGMDRRPVRPTARVTVFFENRPLIGLSSVENLMNRVCRLYLDNDYDCEIHYHPSKANVVADALSKKEWINPRRARAMSMTIQSSIKARILEAQSEAFKGVNSQTEMLKGLDKQFKRKEDGGFYLVERIWVPVYGNLRTLIMNEAHATRYYVHPGVDKMYYDLQGLYWWPRMKKDISMYKSYADNLRNPLEFNVGDKVLLKVSPKKGVVRFGKRSKLSTRYVGPFEIVERVGPVAYQLHLPHELLGVHDTFHVSNLKKCMADVNLHVPLEEVKIGDKLHFVENLWFSMKDMGEADVILVLEGYSGASWINHVEDSSSTSGWVFLLGGDAISWASKKQTCNTGSTMESEFVALAATGKEVEWLRNLIYKILIWPKPIALISIRCDSEPTMARAYSQIYNGKLTLRCARSKGTTYMNMKFSRFKKLGLRFLYVHQWIRTHGLKLTEIVPEVIGSLHEQNNELLMKNHKTRATGTAPFPEANVATFNNQNGGRGRGHGSDRGRGRDRGFGRDIYHGVQFKNTSGHIKWQDKCKMIKYDGGGKAKGAIENGCYRCGSINHWARVCRSPKHLVKLYQRSQKNKEKGVEINFAYQDEKIDNFDINSFGIDSLDVDPKDQNDTTHLNVSDFLTNE</sequence>
<dbReference type="PANTHER" id="PTHR46148">
    <property type="entry name" value="CHROMO DOMAIN-CONTAINING PROTEIN"/>
    <property type="match status" value="1"/>
</dbReference>
<gene>
    <name evidence="4" type="ORF">Tci_054610</name>
</gene>
<dbReference type="InterPro" id="IPR056924">
    <property type="entry name" value="SH3_Tf2-1"/>
</dbReference>